<dbReference type="Gene3D" id="1.25.40.10">
    <property type="entry name" value="Tetratricopeptide repeat domain"/>
    <property type="match status" value="3"/>
</dbReference>
<dbReference type="AlphaFoldDB" id="A0A543B073"/>
<dbReference type="PROSITE" id="PS51755">
    <property type="entry name" value="OMPR_PHOB"/>
    <property type="match status" value="1"/>
</dbReference>
<dbReference type="OrthoDB" id="3543649at2"/>
<dbReference type="Pfam" id="PF03704">
    <property type="entry name" value="BTAD"/>
    <property type="match status" value="1"/>
</dbReference>
<dbReference type="InterPro" id="IPR001867">
    <property type="entry name" value="OmpR/PhoB-type_DNA-bd"/>
</dbReference>
<dbReference type="InterPro" id="IPR036388">
    <property type="entry name" value="WH-like_DNA-bd_sf"/>
</dbReference>
<feature type="region of interest" description="Disordered" evidence="6">
    <location>
        <begin position="975"/>
        <end position="1004"/>
    </location>
</feature>
<reference evidence="8 9" key="1">
    <citation type="submission" date="2019-06" db="EMBL/GenBank/DDBJ databases">
        <title>Sequencing the genomes of 1000 actinobacteria strains.</title>
        <authorList>
            <person name="Klenk H.-P."/>
        </authorList>
    </citation>
    <scope>NUCLEOTIDE SEQUENCE [LARGE SCALE GENOMIC DNA]</scope>
    <source>
        <strain evidence="8 9">DSM 45928</strain>
    </source>
</reference>
<dbReference type="CDD" id="cd15831">
    <property type="entry name" value="BTAD"/>
    <property type="match status" value="1"/>
</dbReference>
<dbReference type="GO" id="GO:0006355">
    <property type="term" value="P:regulation of DNA-templated transcription"/>
    <property type="evidence" value="ECO:0007669"/>
    <property type="project" value="InterPro"/>
</dbReference>
<evidence type="ECO:0000256" key="6">
    <source>
        <dbReference type="SAM" id="MobiDB-lite"/>
    </source>
</evidence>
<dbReference type="Gene3D" id="3.40.50.300">
    <property type="entry name" value="P-loop containing nucleotide triphosphate hydrolases"/>
    <property type="match status" value="1"/>
</dbReference>
<keyword evidence="3 5" id="KW-0238">DNA-binding</keyword>
<dbReference type="PANTHER" id="PTHR35807">
    <property type="entry name" value="TRANSCRIPTIONAL REGULATOR REDD-RELATED"/>
    <property type="match status" value="1"/>
</dbReference>
<accession>A0A543B073</accession>
<comment type="caution">
    <text evidence="8">The sequence shown here is derived from an EMBL/GenBank/DDBJ whole genome shotgun (WGS) entry which is preliminary data.</text>
</comment>
<dbReference type="SUPFAM" id="SSF52540">
    <property type="entry name" value="P-loop containing nucleoside triphosphate hydrolases"/>
    <property type="match status" value="1"/>
</dbReference>
<evidence type="ECO:0000256" key="5">
    <source>
        <dbReference type="PROSITE-ProRule" id="PRU01091"/>
    </source>
</evidence>
<dbReference type="PRINTS" id="PR00364">
    <property type="entry name" value="DISEASERSIST"/>
</dbReference>
<dbReference type="GO" id="GO:0000160">
    <property type="term" value="P:phosphorelay signal transduction system"/>
    <property type="evidence" value="ECO:0007669"/>
    <property type="project" value="InterPro"/>
</dbReference>
<dbReference type="SMART" id="SM00862">
    <property type="entry name" value="Trans_reg_C"/>
    <property type="match status" value="1"/>
</dbReference>
<keyword evidence="4" id="KW-0804">Transcription</keyword>
<gene>
    <name evidence="8" type="ORF">FB566_3810</name>
</gene>
<dbReference type="Proteomes" id="UP000317043">
    <property type="component" value="Unassembled WGS sequence"/>
</dbReference>
<evidence type="ECO:0000259" key="7">
    <source>
        <dbReference type="PROSITE" id="PS51755"/>
    </source>
</evidence>
<dbReference type="InParanoid" id="A0A543B073"/>
<dbReference type="InterPro" id="IPR051677">
    <property type="entry name" value="AfsR-DnrI-RedD_regulator"/>
</dbReference>
<dbReference type="InterPro" id="IPR011990">
    <property type="entry name" value="TPR-like_helical_dom_sf"/>
</dbReference>
<sequence length="1004" mass="108452">MLIRLIGTVAIVTPDGPVEVTAPKLAGVLAALASRPGVAVSQHELIDRVWGSNPPDSVFNVVYSYIARLRTLLKPLPQVRIDRASGSSYTLNLPDDQVDVHMVHSLVAEATELGDAGDPADALKLLRRASTLAHAPALIGVPGPWAKSFRDGVHRERLGLLTERFRLELELGNHSAVVEELSTVVDSEPAAEPLVAHLMLAYYRCGRPADALNRFELTRRWLRDELGASPSERLTALHRQILNHDPALDGVKPQSGTDHATPAQLPADATVFTGRGAELGDLSRLARSQNYTGLATVVGVGGVGKTALAVHWGHDHRDRFPGGQLYVNLRGFDNGDPITPVEALDRMLTALGHDGSTIPSNLDAAAEMFRSATSDSGTLVILDNAHGVAQVRPLLPGSGCFTIITSRNRLTGLSVRDGAHPIRLATLSEDQSAALLRRLLGRAGDEEIHRLARLCGNLPLALRIAAARIAEAPDDGVSGYCDQLQRDRLSSLAVDDDPESAIVDNLDLSLRGLDAQARNLFCRIGSLPGDDVAADLVRQVSSLSETDTDRALARLASGHLVEQPQQGRYRMHDLVRLYAGKRAHTELSVTERAALIDVFIDWHHDRAYQPVEDEEANIFAAAEALAEHPRLWRLILPLRNTINEGRSLDRVQRVVDTGLRLSRTTGDDLGVFRMTNMLSSIANREGDLDGAIRLGETAARLADSLGHREQTIASGNLGVFHRAAGNLRGAADRVAKAVDLALCNDNLVSPRVFVTTLVESLTSLGDPVTAREHLTRIETRLDGQMTDVDQVRFRIHTSTILIAEGRFWEAMTMVEEALELARGQANGYLTAQCLGQLSEVFYRFGWAESAQSVLLTELTSSQGSDRTAVEPQILCDHAAILVDLGEHQRAAQLVEAALRSKLPPTITMNADITLATAHNGLGDPVAALPAARRAVDNFAAMPWPARHEEALWALADAHARLGDIDAARESLATADAISSPANNGRRQRMRPAPTGESRLGASKA</sequence>
<dbReference type="PANTHER" id="PTHR35807:SF1">
    <property type="entry name" value="TRANSCRIPTIONAL REGULATOR REDD"/>
    <property type="match status" value="1"/>
</dbReference>
<protein>
    <submittedName>
        <fullName evidence="8">DNA-binding SARP family transcriptional activator</fullName>
    </submittedName>
</protein>
<dbReference type="Gene3D" id="1.10.10.10">
    <property type="entry name" value="Winged helix-like DNA-binding domain superfamily/Winged helix DNA-binding domain"/>
    <property type="match status" value="1"/>
</dbReference>
<dbReference type="SUPFAM" id="SSF48452">
    <property type="entry name" value="TPR-like"/>
    <property type="match status" value="2"/>
</dbReference>
<dbReference type="RefSeq" id="WP_142042344.1">
    <property type="nucleotide sequence ID" value="NZ_JBHTGS010000004.1"/>
</dbReference>
<name>A0A543B073_9ACTN</name>
<evidence type="ECO:0000256" key="1">
    <source>
        <dbReference type="ARBA" id="ARBA00005820"/>
    </source>
</evidence>
<feature type="DNA-binding region" description="OmpR/PhoB-type" evidence="5">
    <location>
        <begin position="1"/>
        <end position="93"/>
    </location>
</feature>
<dbReference type="InterPro" id="IPR016032">
    <property type="entry name" value="Sig_transdc_resp-reg_C-effctor"/>
</dbReference>
<dbReference type="EMBL" id="VFOW01000001">
    <property type="protein sequence ID" value="TQL78228.1"/>
    <property type="molecule type" value="Genomic_DNA"/>
</dbReference>
<organism evidence="8 9">
    <name type="scientific">Stackebrandtia endophytica</name>
    <dbReference type="NCBI Taxonomy" id="1496996"/>
    <lineage>
        <taxon>Bacteria</taxon>
        <taxon>Bacillati</taxon>
        <taxon>Actinomycetota</taxon>
        <taxon>Actinomycetes</taxon>
        <taxon>Glycomycetales</taxon>
        <taxon>Glycomycetaceae</taxon>
        <taxon>Stackebrandtia</taxon>
    </lineage>
</organism>
<proteinExistence type="inferred from homology"/>
<evidence type="ECO:0000313" key="9">
    <source>
        <dbReference type="Proteomes" id="UP000317043"/>
    </source>
</evidence>
<dbReference type="Pfam" id="PF00486">
    <property type="entry name" value="Trans_reg_C"/>
    <property type="match status" value="1"/>
</dbReference>
<evidence type="ECO:0000313" key="8">
    <source>
        <dbReference type="EMBL" id="TQL78228.1"/>
    </source>
</evidence>
<evidence type="ECO:0000256" key="2">
    <source>
        <dbReference type="ARBA" id="ARBA00023015"/>
    </source>
</evidence>
<dbReference type="SMART" id="SM01043">
    <property type="entry name" value="BTAD"/>
    <property type="match status" value="1"/>
</dbReference>
<dbReference type="InterPro" id="IPR027417">
    <property type="entry name" value="P-loop_NTPase"/>
</dbReference>
<evidence type="ECO:0000256" key="3">
    <source>
        <dbReference type="ARBA" id="ARBA00023125"/>
    </source>
</evidence>
<evidence type="ECO:0000256" key="4">
    <source>
        <dbReference type="ARBA" id="ARBA00023163"/>
    </source>
</evidence>
<feature type="domain" description="OmpR/PhoB-type" evidence="7">
    <location>
        <begin position="1"/>
        <end position="93"/>
    </location>
</feature>
<dbReference type="SUPFAM" id="SSF46894">
    <property type="entry name" value="C-terminal effector domain of the bipartite response regulators"/>
    <property type="match status" value="1"/>
</dbReference>
<dbReference type="GO" id="GO:0003677">
    <property type="term" value="F:DNA binding"/>
    <property type="evidence" value="ECO:0007669"/>
    <property type="project" value="UniProtKB-UniRule"/>
</dbReference>
<keyword evidence="2" id="KW-0805">Transcription regulation</keyword>
<keyword evidence="9" id="KW-1185">Reference proteome</keyword>
<comment type="similarity">
    <text evidence="1">Belongs to the AfsR/DnrI/RedD regulatory family.</text>
</comment>
<dbReference type="InterPro" id="IPR005158">
    <property type="entry name" value="BTAD"/>
</dbReference>